<comment type="caution">
    <text evidence="2">The sequence shown here is derived from an EMBL/GenBank/DDBJ whole genome shotgun (WGS) entry which is preliminary data.</text>
</comment>
<gene>
    <name evidence="2" type="ORF">Gohar_024505</name>
</gene>
<evidence type="ECO:0000256" key="1">
    <source>
        <dbReference type="SAM" id="MobiDB-lite"/>
    </source>
</evidence>
<dbReference type="PANTHER" id="PTHR35696:SF1">
    <property type="entry name" value="ELECTRON CARRIER_IRON ION-BINDING PROTEIN"/>
    <property type="match status" value="1"/>
</dbReference>
<evidence type="ECO:0000313" key="3">
    <source>
        <dbReference type="Proteomes" id="UP000593560"/>
    </source>
</evidence>
<feature type="region of interest" description="Disordered" evidence="1">
    <location>
        <begin position="165"/>
        <end position="190"/>
    </location>
</feature>
<name>A0A7J9HIR6_9ROSI</name>
<feature type="compositionally biased region" description="Low complexity" evidence="1">
    <location>
        <begin position="168"/>
        <end position="183"/>
    </location>
</feature>
<feature type="region of interest" description="Disordered" evidence="1">
    <location>
        <begin position="30"/>
        <end position="56"/>
    </location>
</feature>
<sequence length="453" mass="50623">MAASSPAVTKSISETTTTAIKSTTTTATAAAAGVTATPLPPPPFQRMDTPPKTQRGLNKPKCIQCGNVARSRCPYRSCKSCCSKAQNPCHIHDVFGNGMISDFVITYQEEVRVLGSVGGEYKVQIMLKMARRDVILEHIIKTRGFFLVVICYVIGLEFLKSNSAFPEKTPSSSTPSSDQKSTQASSQATPLRVPSFRQLSNAFAQFDNLQVRTKKHLTRKDAVALNEWRFSKLKEFKERNIEIENDAFDRYMQNISLLEEVFSTKPVQDGSDEDEESKPSSTSQEDDALAMTSGLKLALRSNPVRSDNTRKRILQIVDQGIKKLQKSEPNNGATDPDDQNKLDNRLKKAKPLWVERSSMLSDIMDKLNKARNEEDIKSCLEMKAELYNQSTMSTPTEIKDSDMLNEQDIKNDTTPGKVANYPMPKLFASMEIDQETLNKVDAHFSSLEQIEDL</sequence>
<dbReference type="Proteomes" id="UP000593560">
    <property type="component" value="Unassembled WGS sequence"/>
</dbReference>
<evidence type="ECO:0000313" key="2">
    <source>
        <dbReference type="EMBL" id="MBA0808795.1"/>
    </source>
</evidence>
<organism evidence="2 3">
    <name type="scientific">Gossypium harknessii</name>
    <dbReference type="NCBI Taxonomy" id="34285"/>
    <lineage>
        <taxon>Eukaryota</taxon>
        <taxon>Viridiplantae</taxon>
        <taxon>Streptophyta</taxon>
        <taxon>Embryophyta</taxon>
        <taxon>Tracheophyta</taxon>
        <taxon>Spermatophyta</taxon>
        <taxon>Magnoliopsida</taxon>
        <taxon>eudicotyledons</taxon>
        <taxon>Gunneridae</taxon>
        <taxon>Pentapetalae</taxon>
        <taxon>rosids</taxon>
        <taxon>malvids</taxon>
        <taxon>Malvales</taxon>
        <taxon>Malvaceae</taxon>
        <taxon>Malvoideae</taxon>
        <taxon>Gossypium</taxon>
    </lineage>
</organism>
<dbReference type="OrthoDB" id="1915989at2759"/>
<keyword evidence="3" id="KW-1185">Reference proteome</keyword>
<accession>A0A7J9HIR6</accession>
<dbReference type="EMBL" id="JABFAD010000009">
    <property type="protein sequence ID" value="MBA0808795.1"/>
    <property type="molecule type" value="Genomic_DNA"/>
</dbReference>
<protein>
    <submittedName>
        <fullName evidence="2">Uncharacterized protein</fullName>
    </submittedName>
</protein>
<reference evidence="2 3" key="1">
    <citation type="journal article" date="2019" name="Genome Biol. Evol.">
        <title>Insights into the evolution of the New World diploid cottons (Gossypium, subgenus Houzingenia) based on genome sequencing.</title>
        <authorList>
            <person name="Grover C.E."/>
            <person name="Arick M.A. 2nd"/>
            <person name="Thrash A."/>
            <person name="Conover J.L."/>
            <person name="Sanders W.S."/>
            <person name="Peterson D.G."/>
            <person name="Frelichowski J.E."/>
            <person name="Scheffler J.A."/>
            <person name="Scheffler B.E."/>
            <person name="Wendel J.F."/>
        </authorList>
    </citation>
    <scope>NUCLEOTIDE SEQUENCE [LARGE SCALE GENOMIC DNA]</scope>
    <source>
        <strain evidence="2">0</strain>
        <tissue evidence="2">Leaf</tissue>
    </source>
</reference>
<feature type="region of interest" description="Disordered" evidence="1">
    <location>
        <begin position="266"/>
        <end position="289"/>
    </location>
</feature>
<dbReference type="AlphaFoldDB" id="A0A7J9HIR6"/>
<proteinExistence type="predicted"/>
<feature type="region of interest" description="Disordered" evidence="1">
    <location>
        <begin position="322"/>
        <end position="343"/>
    </location>
</feature>
<dbReference type="PANTHER" id="PTHR35696">
    <property type="entry name" value="ELECTRON CARRIER/IRON ION-BINDING PROTEIN"/>
    <property type="match status" value="1"/>
</dbReference>